<evidence type="ECO:0000256" key="7">
    <source>
        <dbReference type="ARBA" id="ARBA00022801"/>
    </source>
</evidence>
<gene>
    <name evidence="12" type="ORF">CHS0354_029767</name>
</gene>
<dbReference type="SMART" id="SM00631">
    <property type="entry name" value="Zn_pept"/>
    <property type="match status" value="1"/>
</dbReference>
<reference evidence="12" key="1">
    <citation type="journal article" date="2021" name="Genome Biol. Evol.">
        <title>A High-Quality Reference Genome for a Parasitic Bivalve with Doubly Uniparental Inheritance (Bivalvia: Unionida).</title>
        <authorList>
            <person name="Smith C.H."/>
        </authorList>
    </citation>
    <scope>NUCLEOTIDE SEQUENCE</scope>
    <source>
        <strain evidence="12">CHS0354</strain>
    </source>
</reference>
<comment type="cofactor">
    <cofactor evidence="1">
        <name>Zn(2+)</name>
        <dbReference type="ChEBI" id="CHEBI:29105"/>
    </cofactor>
</comment>
<organism evidence="12 13">
    <name type="scientific">Potamilus streckersoni</name>
    <dbReference type="NCBI Taxonomy" id="2493646"/>
    <lineage>
        <taxon>Eukaryota</taxon>
        <taxon>Metazoa</taxon>
        <taxon>Spiralia</taxon>
        <taxon>Lophotrochozoa</taxon>
        <taxon>Mollusca</taxon>
        <taxon>Bivalvia</taxon>
        <taxon>Autobranchia</taxon>
        <taxon>Heteroconchia</taxon>
        <taxon>Palaeoheterodonta</taxon>
        <taxon>Unionida</taxon>
        <taxon>Unionoidea</taxon>
        <taxon>Unionidae</taxon>
        <taxon>Ambleminae</taxon>
        <taxon>Lampsilini</taxon>
        <taxon>Potamilus</taxon>
    </lineage>
</organism>
<keyword evidence="5" id="KW-0479">Metal-binding</keyword>
<dbReference type="InterPro" id="IPR000834">
    <property type="entry name" value="Peptidase_M14"/>
</dbReference>
<dbReference type="PRINTS" id="PR00765">
    <property type="entry name" value="CRBOXYPTASEA"/>
</dbReference>
<dbReference type="AlphaFoldDB" id="A0AAE0THI0"/>
<evidence type="ECO:0000313" key="13">
    <source>
        <dbReference type="Proteomes" id="UP001195483"/>
    </source>
</evidence>
<dbReference type="PROSITE" id="PS52035">
    <property type="entry name" value="PEPTIDASE_M14"/>
    <property type="match status" value="1"/>
</dbReference>
<evidence type="ECO:0000256" key="6">
    <source>
        <dbReference type="ARBA" id="ARBA00022729"/>
    </source>
</evidence>
<comment type="caution">
    <text evidence="10">Lacks conserved residue(s) required for the propagation of feature annotation.</text>
</comment>
<evidence type="ECO:0000313" key="12">
    <source>
        <dbReference type="EMBL" id="KAK3610301.1"/>
    </source>
</evidence>
<dbReference type="GO" id="GO:0004181">
    <property type="term" value="F:metallocarboxypeptidase activity"/>
    <property type="evidence" value="ECO:0007669"/>
    <property type="project" value="InterPro"/>
</dbReference>
<dbReference type="Proteomes" id="UP001195483">
    <property type="component" value="Unassembled WGS sequence"/>
</dbReference>
<evidence type="ECO:0000256" key="3">
    <source>
        <dbReference type="ARBA" id="ARBA00022645"/>
    </source>
</evidence>
<protein>
    <recommendedName>
        <fullName evidence="11">Peptidase M14 domain-containing protein</fullName>
    </recommendedName>
</protein>
<evidence type="ECO:0000256" key="2">
    <source>
        <dbReference type="ARBA" id="ARBA00005988"/>
    </source>
</evidence>
<dbReference type="EMBL" id="JAEAOA010001777">
    <property type="protein sequence ID" value="KAK3610301.1"/>
    <property type="molecule type" value="Genomic_DNA"/>
</dbReference>
<dbReference type="Gene3D" id="3.40.630.10">
    <property type="entry name" value="Zn peptidases"/>
    <property type="match status" value="1"/>
</dbReference>
<dbReference type="SUPFAM" id="SSF53187">
    <property type="entry name" value="Zn-dependent exopeptidases"/>
    <property type="match status" value="1"/>
</dbReference>
<evidence type="ECO:0000256" key="4">
    <source>
        <dbReference type="ARBA" id="ARBA00022670"/>
    </source>
</evidence>
<comment type="similarity">
    <text evidence="2 10">Belongs to the peptidase M14 family.</text>
</comment>
<sequence>MAYLDYVQQNAKGVQVSQQVFGQSAEGRALKVLKVSLPSRISKKAIIIDGGIHAREWISPASVIWMMDKLVFNPLSDPDVATLLNHFDFYLIPVLNPDGYEYSRTNDRLWRKNRRINSGSTCIGVDLNRNFDYQWDPSKSD</sequence>
<dbReference type="GO" id="GO:0008270">
    <property type="term" value="F:zinc ion binding"/>
    <property type="evidence" value="ECO:0007669"/>
    <property type="project" value="InterPro"/>
</dbReference>
<comment type="caution">
    <text evidence="12">The sequence shown here is derived from an EMBL/GenBank/DDBJ whole genome shotgun (WGS) entry which is preliminary data.</text>
</comment>
<reference evidence="12" key="3">
    <citation type="submission" date="2023-05" db="EMBL/GenBank/DDBJ databases">
        <authorList>
            <person name="Smith C.H."/>
        </authorList>
    </citation>
    <scope>NUCLEOTIDE SEQUENCE</scope>
    <source>
        <strain evidence="12">CHS0354</strain>
        <tissue evidence="12">Mantle</tissue>
    </source>
</reference>
<dbReference type="GO" id="GO:0006508">
    <property type="term" value="P:proteolysis"/>
    <property type="evidence" value="ECO:0007669"/>
    <property type="project" value="UniProtKB-KW"/>
</dbReference>
<dbReference type="PANTHER" id="PTHR11705:SF91">
    <property type="entry name" value="FI01817P-RELATED"/>
    <property type="match status" value="1"/>
</dbReference>
<dbReference type="FunFam" id="3.40.630.10:FF:000084">
    <property type="entry name" value="Carboxypeptidase B2"/>
    <property type="match status" value="1"/>
</dbReference>
<keyword evidence="3" id="KW-0121">Carboxypeptidase</keyword>
<dbReference type="PANTHER" id="PTHR11705">
    <property type="entry name" value="PROTEASE FAMILY M14 CARBOXYPEPTIDASE A,B"/>
    <property type="match status" value="1"/>
</dbReference>
<evidence type="ECO:0000256" key="8">
    <source>
        <dbReference type="ARBA" id="ARBA00022833"/>
    </source>
</evidence>
<keyword evidence="4" id="KW-0645">Protease</keyword>
<dbReference type="PROSITE" id="PS00132">
    <property type="entry name" value="CARBOXYPEPT_ZN_1"/>
    <property type="match status" value="1"/>
</dbReference>
<keyword evidence="13" id="KW-1185">Reference proteome</keyword>
<keyword evidence="7" id="KW-0378">Hydrolase</keyword>
<evidence type="ECO:0000256" key="5">
    <source>
        <dbReference type="ARBA" id="ARBA00022723"/>
    </source>
</evidence>
<accession>A0AAE0THI0</accession>
<proteinExistence type="inferred from homology"/>
<keyword evidence="9" id="KW-0482">Metalloprotease</keyword>
<reference evidence="12" key="2">
    <citation type="journal article" date="2021" name="Genome Biol. Evol.">
        <title>Developing a high-quality reference genome for a parasitic bivalve with doubly uniparental inheritance (Bivalvia: Unionida).</title>
        <authorList>
            <person name="Smith C.H."/>
        </authorList>
    </citation>
    <scope>NUCLEOTIDE SEQUENCE</scope>
    <source>
        <strain evidence="12">CHS0354</strain>
        <tissue evidence="12">Mantle</tissue>
    </source>
</reference>
<dbReference type="InterPro" id="IPR057246">
    <property type="entry name" value="CARBOXYPEPT_ZN_1"/>
</dbReference>
<evidence type="ECO:0000256" key="9">
    <source>
        <dbReference type="ARBA" id="ARBA00023049"/>
    </source>
</evidence>
<evidence type="ECO:0000256" key="10">
    <source>
        <dbReference type="PROSITE-ProRule" id="PRU01379"/>
    </source>
</evidence>
<dbReference type="Pfam" id="PF00246">
    <property type="entry name" value="Peptidase_M14"/>
    <property type="match status" value="1"/>
</dbReference>
<keyword evidence="6" id="KW-0732">Signal</keyword>
<keyword evidence="8" id="KW-0862">Zinc</keyword>
<feature type="domain" description="Peptidase M14" evidence="11">
    <location>
        <begin position="1"/>
        <end position="141"/>
    </location>
</feature>
<evidence type="ECO:0000256" key="1">
    <source>
        <dbReference type="ARBA" id="ARBA00001947"/>
    </source>
</evidence>
<name>A0AAE0THI0_9BIVA</name>
<evidence type="ECO:0000259" key="11">
    <source>
        <dbReference type="PROSITE" id="PS52035"/>
    </source>
</evidence>
<dbReference type="GO" id="GO:0005615">
    <property type="term" value="C:extracellular space"/>
    <property type="evidence" value="ECO:0007669"/>
    <property type="project" value="TreeGrafter"/>
</dbReference>